<dbReference type="RefSeq" id="XP_001832860.2">
    <property type="nucleotide sequence ID" value="XM_001832808.2"/>
</dbReference>
<sequence length="49" mass="5637">MFGEHAPRWIHFPSDGKLKSQSLFENWNSAVTFLDAGKLAPRKWFEDSG</sequence>
<gene>
    <name evidence="1" type="ORF">CC1G_10079</name>
</gene>
<comment type="caution">
    <text evidence="1">The sequence shown here is derived from an EMBL/GenBank/DDBJ whole genome shotgun (WGS) entry which is preliminary data.</text>
</comment>
<protein>
    <submittedName>
        <fullName evidence="1">Uncharacterized protein</fullName>
    </submittedName>
</protein>
<dbReference type="EMBL" id="AACS02000002">
    <property type="protein sequence ID" value="EAU88951.2"/>
    <property type="molecule type" value="Genomic_DNA"/>
</dbReference>
<dbReference type="HOGENOM" id="CLU_3143012_0_0_1"/>
<accession>A8NDT9</accession>
<dbReference type="KEGG" id="cci:CC1G_10079"/>
<dbReference type="GeneID" id="6009351"/>
<organism evidence="1 2">
    <name type="scientific">Coprinopsis cinerea (strain Okayama-7 / 130 / ATCC MYA-4618 / FGSC 9003)</name>
    <name type="common">Inky cap fungus</name>
    <name type="synonym">Hormographiella aspergillata</name>
    <dbReference type="NCBI Taxonomy" id="240176"/>
    <lineage>
        <taxon>Eukaryota</taxon>
        <taxon>Fungi</taxon>
        <taxon>Dikarya</taxon>
        <taxon>Basidiomycota</taxon>
        <taxon>Agaricomycotina</taxon>
        <taxon>Agaricomycetes</taxon>
        <taxon>Agaricomycetidae</taxon>
        <taxon>Agaricales</taxon>
        <taxon>Agaricineae</taxon>
        <taxon>Psathyrellaceae</taxon>
        <taxon>Coprinopsis</taxon>
    </lineage>
</organism>
<dbReference type="InParanoid" id="A8NDT9"/>
<dbReference type="AlphaFoldDB" id="A8NDT9"/>
<evidence type="ECO:0000313" key="2">
    <source>
        <dbReference type="Proteomes" id="UP000001861"/>
    </source>
</evidence>
<keyword evidence="2" id="KW-1185">Reference proteome</keyword>
<dbReference type="VEuPathDB" id="FungiDB:CC1G_10079"/>
<reference evidence="1 2" key="1">
    <citation type="journal article" date="2010" name="Proc. Natl. Acad. Sci. U.S.A.">
        <title>Insights into evolution of multicellular fungi from the assembled chromosomes of the mushroom Coprinopsis cinerea (Coprinus cinereus).</title>
        <authorList>
            <person name="Stajich J.E."/>
            <person name="Wilke S.K."/>
            <person name="Ahren D."/>
            <person name="Au C.H."/>
            <person name="Birren B.W."/>
            <person name="Borodovsky M."/>
            <person name="Burns C."/>
            <person name="Canback B."/>
            <person name="Casselton L.A."/>
            <person name="Cheng C.K."/>
            <person name="Deng J."/>
            <person name="Dietrich F.S."/>
            <person name="Fargo D.C."/>
            <person name="Farman M.L."/>
            <person name="Gathman A.C."/>
            <person name="Goldberg J."/>
            <person name="Guigo R."/>
            <person name="Hoegger P.J."/>
            <person name="Hooker J.B."/>
            <person name="Huggins A."/>
            <person name="James T.Y."/>
            <person name="Kamada T."/>
            <person name="Kilaru S."/>
            <person name="Kodira C."/>
            <person name="Kues U."/>
            <person name="Kupfer D."/>
            <person name="Kwan H.S."/>
            <person name="Lomsadze A."/>
            <person name="Li W."/>
            <person name="Lilly W.W."/>
            <person name="Ma L.J."/>
            <person name="Mackey A.J."/>
            <person name="Manning G."/>
            <person name="Martin F."/>
            <person name="Muraguchi H."/>
            <person name="Natvig D.O."/>
            <person name="Palmerini H."/>
            <person name="Ramesh M.A."/>
            <person name="Rehmeyer C.J."/>
            <person name="Roe B.A."/>
            <person name="Shenoy N."/>
            <person name="Stanke M."/>
            <person name="Ter-Hovhannisyan V."/>
            <person name="Tunlid A."/>
            <person name="Velagapudi R."/>
            <person name="Vision T.J."/>
            <person name="Zeng Q."/>
            <person name="Zolan M.E."/>
            <person name="Pukkila P.J."/>
        </authorList>
    </citation>
    <scope>NUCLEOTIDE SEQUENCE [LARGE SCALE GENOMIC DNA]</scope>
    <source>
        <strain evidence="2">Okayama-7 / 130 / ATCC MYA-4618 / FGSC 9003</strain>
    </source>
</reference>
<proteinExistence type="predicted"/>
<evidence type="ECO:0000313" key="1">
    <source>
        <dbReference type="EMBL" id="EAU88951.2"/>
    </source>
</evidence>
<dbReference type="Proteomes" id="UP000001861">
    <property type="component" value="Unassembled WGS sequence"/>
</dbReference>
<name>A8NDT9_COPC7</name>